<evidence type="ECO:0000313" key="1">
    <source>
        <dbReference type="EMBL" id="SNQ60613.1"/>
    </source>
</evidence>
<gene>
    <name evidence="1" type="ORF">MNV_1970003</name>
</gene>
<reference evidence="2" key="1">
    <citation type="submission" date="2017-06" db="EMBL/GenBank/DDBJ databases">
        <authorList>
            <person name="Cremers G."/>
        </authorList>
    </citation>
    <scope>NUCLEOTIDE SEQUENCE [LARGE SCALE GENOMIC DNA]</scope>
</reference>
<protein>
    <submittedName>
        <fullName evidence="1">Uncharacterized protein</fullName>
    </submittedName>
</protein>
<name>A0A284VN32_9EURY</name>
<dbReference type="Proteomes" id="UP000218615">
    <property type="component" value="Unassembled WGS sequence"/>
</dbReference>
<proteinExistence type="predicted"/>
<dbReference type="AlphaFoldDB" id="A0A284VN32"/>
<accession>A0A284VN32</accession>
<organism evidence="1 2">
    <name type="scientific">Candidatus Methanoperedens nitratireducens</name>
    <dbReference type="NCBI Taxonomy" id="1392998"/>
    <lineage>
        <taxon>Archaea</taxon>
        <taxon>Methanobacteriati</taxon>
        <taxon>Methanobacteriota</taxon>
        <taxon>Stenosarchaea group</taxon>
        <taxon>Methanomicrobia</taxon>
        <taxon>Methanosarcinales</taxon>
        <taxon>ANME-2 cluster</taxon>
        <taxon>Candidatus Methanoperedentaceae</taxon>
        <taxon>Candidatus Methanoperedens</taxon>
    </lineage>
</organism>
<keyword evidence="2" id="KW-1185">Reference proteome</keyword>
<dbReference type="EMBL" id="FZMP01000109">
    <property type="protein sequence ID" value="SNQ60613.1"/>
    <property type="molecule type" value="Genomic_DNA"/>
</dbReference>
<evidence type="ECO:0000313" key="2">
    <source>
        <dbReference type="Proteomes" id="UP000218615"/>
    </source>
</evidence>
<dbReference type="RefSeq" id="WP_096205025.1">
    <property type="nucleotide sequence ID" value="NZ_FZMP01000109.1"/>
</dbReference>
<dbReference type="OrthoDB" id="148333at2157"/>
<sequence>MKPLKILTMLMVMALFALPVGAQESDTDVIVAPASGTTPGGNNVIDTIGSVVQGETDYYYQDIPSVPRVWTDLNWGVPSNSLTLKVITSEGTVLGPYRDSADGVTDGRIYLSFTKGSGNFAAGKWKFEVYGESVTGSQTYSFDVWY</sequence>
<dbReference type="Gene3D" id="2.60.120.380">
    <property type="match status" value="1"/>
</dbReference>